<evidence type="ECO:0000256" key="2">
    <source>
        <dbReference type="ARBA" id="ARBA00023242"/>
    </source>
</evidence>
<dbReference type="STRING" id="215637.A0A4P9ZST1"/>
<name>A0A4P9ZST1_9FUNG</name>
<dbReference type="InterPro" id="IPR003958">
    <property type="entry name" value="CBFA_NFYB_domain"/>
</dbReference>
<dbReference type="Pfam" id="PF00808">
    <property type="entry name" value="CBFD_NFYB_HMF"/>
    <property type="match status" value="1"/>
</dbReference>
<organism evidence="5 6">
    <name type="scientific">Dimargaris cristalligena</name>
    <dbReference type="NCBI Taxonomy" id="215637"/>
    <lineage>
        <taxon>Eukaryota</taxon>
        <taxon>Fungi</taxon>
        <taxon>Fungi incertae sedis</taxon>
        <taxon>Zoopagomycota</taxon>
        <taxon>Kickxellomycotina</taxon>
        <taxon>Dimargaritomycetes</taxon>
        <taxon>Dimargaritales</taxon>
        <taxon>Dimargaritaceae</taxon>
        <taxon>Dimargaris</taxon>
    </lineage>
</organism>
<sequence>MDVDAHSPNSQPPSDVDAELENPTRFTTQAQAGSGEAVGDFQVDSTSDSTPAPPDHRANSTAKSSSAATSTNVTFPISRVRRIIKEDPDITICQADAVHAIAVAAQIFAQELAKSGQQMAQEGKRKTLAYKDLAKAVSETERMEFLSDLIPPMVPLKKALERSKQDAKTTAL</sequence>
<feature type="region of interest" description="Disordered" evidence="3">
    <location>
        <begin position="1"/>
        <end position="71"/>
    </location>
</feature>
<evidence type="ECO:0000313" key="6">
    <source>
        <dbReference type="Proteomes" id="UP000268162"/>
    </source>
</evidence>
<reference evidence="6" key="1">
    <citation type="journal article" date="2018" name="Nat. Microbiol.">
        <title>Leveraging single-cell genomics to expand the fungal tree of life.</title>
        <authorList>
            <person name="Ahrendt S.R."/>
            <person name="Quandt C.A."/>
            <person name="Ciobanu D."/>
            <person name="Clum A."/>
            <person name="Salamov A."/>
            <person name="Andreopoulos B."/>
            <person name="Cheng J.F."/>
            <person name="Woyke T."/>
            <person name="Pelin A."/>
            <person name="Henrissat B."/>
            <person name="Reynolds N.K."/>
            <person name="Benny G.L."/>
            <person name="Smith M.E."/>
            <person name="James T.Y."/>
            <person name="Grigoriev I.V."/>
        </authorList>
    </citation>
    <scope>NUCLEOTIDE SEQUENCE [LARGE SCALE GENOMIC DNA]</scope>
    <source>
        <strain evidence="6">RSA 468</strain>
    </source>
</reference>
<keyword evidence="6" id="KW-1185">Reference proteome</keyword>
<dbReference type="CDD" id="cd23645">
    <property type="entry name" value="HFD_Dpb3-like"/>
    <property type="match status" value="1"/>
</dbReference>
<keyword evidence="2" id="KW-0539">Nucleus</keyword>
<dbReference type="GO" id="GO:0008623">
    <property type="term" value="C:CHRAC"/>
    <property type="evidence" value="ECO:0007669"/>
    <property type="project" value="TreeGrafter"/>
</dbReference>
<dbReference type="OrthoDB" id="636685at2759"/>
<dbReference type="SUPFAM" id="SSF47113">
    <property type="entry name" value="Histone-fold"/>
    <property type="match status" value="1"/>
</dbReference>
<evidence type="ECO:0000256" key="1">
    <source>
        <dbReference type="ARBA" id="ARBA00004123"/>
    </source>
</evidence>
<protein>
    <submittedName>
        <fullName evidence="5">Histone-fold-containing protein</fullName>
    </submittedName>
</protein>
<feature type="domain" description="Transcription factor CBF/NF-Y/archaeal histone" evidence="4">
    <location>
        <begin position="74"/>
        <end position="137"/>
    </location>
</feature>
<dbReference type="InterPro" id="IPR009072">
    <property type="entry name" value="Histone-fold"/>
</dbReference>
<evidence type="ECO:0000259" key="4">
    <source>
        <dbReference type="Pfam" id="PF00808"/>
    </source>
</evidence>
<evidence type="ECO:0000313" key="5">
    <source>
        <dbReference type="EMBL" id="RKP36636.1"/>
    </source>
</evidence>
<proteinExistence type="predicted"/>
<dbReference type="Proteomes" id="UP000268162">
    <property type="component" value="Unassembled WGS sequence"/>
</dbReference>
<gene>
    <name evidence="5" type="ORF">BJ085DRAFT_37170</name>
</gene>
<dbReference type="InterPro" id="IPR050568">
    <property type="entry name" value="Transcr_DNA_Rep_Reg"/>
</dbReference>
<dbReference type="GO" id="GO:0046982">
    <property type="term" value="F:protein heterodimerization activity"/>
    <property type="evidence" value="ECO:0007669"/>
    <property type="project" value="InterPro"/>
</dbReference>
<dbReference type="PANTHER" id="PTHR10252:SF54">
    <property type="entry name" value="CHROMATIN ACCESSIBILITY COMPLEX PROTEIN 1"/>
    <property type="match status" value="1"/>
</dbReference>
<dbReference type="PANTHER" id="PTHR10252">
    <property type="entry name" value="HISTONE-LIKE TRANSCRIPTION FACTOR CCAAT-RELATED"/>
    <property type="match status" value="1"/>
</dbReference>
<dbReference type="GO" id="GO:0006261">
    <property type="term" value="P:DNA-templated DNA replication"/>
    <property type="evidence" value="ECO:0007669"/>
    <property type="project" value="TreeGrafter"/>
</dbReference>
<dbReference type="Gene3D" id="1.10.20.10">
    <property type="entry name" value="Histone, subunit A"/>
    <property type="match status" value="1"/>
</dbReference>
<accession>A0A4P9ZST1</accession>
<feature type="compositionally biased region" description="Low complexity" evidence="3">
    <location>
        <begin position="59"/>
        <end position="71"/>
    </location>
</feature>
<comment type="subcellular location">
    <subcellularLocation>
        <location evidence="1">Nucleus</location>
    </subcellularLocation>
</comment>
<evidence type="ECO:0000256" key="3">
    <source>
        <dbReference type="SAM" id="MobiDB-lite"/>
    </source>
</evidence>
<dbReference type="EMBL" id="ML002620">
    <property type="protein sequence ID" value="RKP36636.1"/>
    <property type="molecule type" value="Genomic_DNA"/>
</dbReference>
<dbReference type="AlphaFoldDB" id="A0A4P9ZST1"/>